<dbReference type="EMBL" id="FOPW01000017">
    <property type="protein sequence ID" value="SFH83506.1"/>
    <property type="molecule type" value="Genomic_DNA"/>
</dbReference>
<evidence type="ECO:0000313" key="3">
    <source>
        <dbReference type="Proteomes" id="UP000199681"/>
    </source>
</evidence>
<gene>
    <name evidence="2" type="ORF">E3O11_16325</name>
    <name evidence="1" type="ORF">SAMN05216274_11714</name>
</gene>
<proteinExistence type="predicted"/>
<evidence type="ECO:0000313" key="2">
    <source>
        <dbReference type="EMBL" id="TFB81841.1"/>
    </source>
</evidence>
<accession>A0A1I3DA29</accession>
<dbReference type="EMBL" id="SOFE01000029">
    <property type="protein sequence ID" value="TFB81841.1"/>
    <property type="molecule type" value="Genomic_DNA"/>
</dbReference>
<protein>
    <submittedName>
        <fullName evidence="2">Uncharacterized protein</fullName>
    </submittedName>
</protein>
<dbReference type="STRING" id="995038.SAMN05216274_11714"/>
<sequence>MANRTLATMTASDIGSRIVILNVGLREGVLADARQIPTGRGGGDAAKRPVTMVRLEGYNTELHFSSTDEFKVVGADWAAPAAEIPVAVDNPSTVLGKIMIASIGLDDCTEAYGTASVAAIGQAALAYGDINLDGSCN</sequence>
<organism evidence="2 4">
    <name type="scientific">Cryobacterium levicorallinum</name>
    <dbReference type="NCBI Taxonomy" id="995038"/>
    <lineage>
        <taxon>Bacteria</taxon>
        <taxon>Bacillati</taxon>
        <taxon>Actinomycetota</taxon>
        <taxon>Actinomycetes</taxon>
        <taxon>Micrococcales</taxon>
        <taxon>Microbacteriaceae</taxon>
        <taxon>Cryobacterium</taxon>
    </lineage>
</organism>
<dbReference type="AlphaFoldDB" id="A0A1I3DA29"/>
<evidence type="ECO:0000313" key="4">
    <source>
        <dbReference type="Proteomes" id="UP000297963"/>
    </source>
</evidence>
<reference evidence="1 3" key="1">
    <citation type="submission" date="2016-10" db="EMBL/GenBank/DDBJ databases">
        <authorList>
            <person name="Varghese N."/>
            <person name="Submissions S."/>
        </authorList>
    </citation>
    <scope>NUCLEOTIDE SEQUENCE [LARGE SCALE GENOMIC DNA]</scope>
    <source>
        <strain evidence="1 3">GMCC 1.11211</strain>
    </source>
</reference>
<dbReference type="Proteomes" id="UP000297963">
    <property type="component" value="Unassembled WGS sequence"/>
</dbReference>
<keyword evidence="3" id="KW-1185">Reference proteome</keyword>
<reference evidence="2 4" key="2">
    <citation type="submission" date="2019-03" db="EMBL/GenBank/DDBJ databases">
        <title>Genomics of glacier-inhabiting Cryobacterium strains.</title>
        <authorList>
            <person name="Liu Q."/>
            <person name="Xin Y.-H."/>
        </authorList>
    </citation>
    <scope>NUCLEOTIDE SEQUENCE [LARGE SCALE GENOMIC DNA]</scope>
    <source>
        <strain evidence="2 4">Hh34</strain>
    </source>
</reference>
<dbReference type="RefSeq" id="WP_134495652.1">
    <property type="nucleotide sequence ID" value="NZ_BKAC01000020.1"/>
</dbReference>
<name>A0A1I3DA29_9MICO</name>
<comment type="caution">
    <text evidence="2">The sequence shown here is derived from an EMBL/GenBank/DDBJ whole genome shotgun (WGS) entry which is preliminary data.</text>
</comment>
<evidence type="ECO:0000313" key="1">
    <source>
        <dbReference type="EMBL" id="SFH83506.1"/>
    </source>
</evidence>
<dbReference type="Proteomes" id="UP000199681">
    <property type="component" value="Unassembled WGS sequence"/>
</dbReference>